<evidence type="ECO:0000256" key="1">
    <source>
        <dbReference type="ARBA" id="ARBA00004496"/>
    </source>
</evidence>
<organism evidence="7 8">
    <name type="scientific">Endosaccharibacter trunci</name>
    <dbReference type="NCBI Taxonomy" id="2812733"/>
    <lineage>
        <taxon>Bacteria</taxon>
        <taxon>Pseudomonadati</taxon>
        <taxon>Pseudomonadota</taxon>
        <taxon>Alphaproteobacteria</taxon>
        <taxon>Acetobacterales</taxon>
        <taxon>Acetobacteraceae</taxon>
        <taxon>Endosaccharibacter</taxon>
    </lineage>
</organism>
<proteinExistence type="inferred from homology"/>
<feature type="region of interest" description="Disordered" evidence="5">
    <location>
        <begin position="1"/>
        <end position="83"/>
    </location>
</feature>
<feature type="compositionally biased region" description="Low complexity" evidence="5">
    <location>
        <begin position="14"/>
        <end position="24"/>
    </location>
</feature>
<gene>
    <name evidence="7" type="ORF">NFI95_08050</name>
</gene>
<evidence type="ECO:0000256" key="3">
    <source>
        <dbReference type="ARBA" id="ARBA00018111"/>
    </source>
</evidence>
<sequence length="267" mass="27787">MSGPVRREPGRAGEGTARRPGARAAGEHSDRESGWDATGAAPLPVSPIAPNSESDDAAAAKRAPGRARPRSGEPVDPGPVPTAGRLREAALAHLARFAATEAGLVRVLDRKIARWSRQAGDAGRPSDEIAAAVREAREAVRAVAASLAGARVVDDAAFAESRARSLSRGGRSRRAIGAHLAGRGVAPELIETALEEAAGSDLRSAVLQARRRRIGPFGDPAALDDPAAWNKALAALARAGFDRDTAERALRMDPQEAEAFALARHAL</sequence>
<name>A0ABT1W9A3_9PROT</name>
<reference evidence="7 8" key="1">
    <citation type="submission" date="2022-06" db="EMBL/GenBank/DDBJ databases">
        <title>Endosaccharibacter gen. nov., sp. nov., endophytic bacteria isolated from sugarcane.</title>
        <authorList>
            <person name="Pitiwittayakul N."/>
            <person name="Yukphan P."/>
            <person name="Charoenyingcharoen P."/>
            <person name="Tanasupawat S."/>
        </authorList>
    </citation>
    <scope>NUCLEOTIDE SEQUENCE [LARGE SCALE GENOMIC DNA]</scope>
    <source>
        <strain evidence="7 8">KSS8</strain>
    </source>
</reference>
<protein>
    <recommendedName>
        <fullName evidence="3">Regulatory protein RecX</fullName>
    </recommendedName>
</protein>
<comment type="caution">
    <text evidence="7">The sequence shown here is derived from an EMBL/GenBank/DDBJ whole genome shotgun (WGS) entry which is preliminary data.</text>
</comment>
<evidence type="ECO:0000259" key="6">
    <source>
        <dbReference type="Pfam" id="PF02631"/>
    </source>
</evidence>
<dbReference type="EMBL" id="JAMSKV010000005">
    <property type="protein sequence ID" value="MCQ8278403.1"/>
    <property type="molecule type" value="Genomic_DNA"/>
</dbReference>
<dbReference type="RefSeq" id="WP_422863874.1">
    <property type="nucleotide sequence ID" value="NZ_JAMSKV010000005.1"/>
</dbReference>
<evidence type="ECO:0000313" key="8">
    <source>
        <dbReference type="Proteomes" id="UP001524587"/>
    </source>
</evidence>
<keyword evidence="8" id="KW-1185">Reference proteome</keyword>
<keyword evidence="4" id="KW-0963">Cytoplasm</keyword>
<accession>A0ABT1W9A3</accession>
<feature type="compositionally biased region" description="Basic and acidic residues" evidence="5">
    <location>
        <begin position="25"/>
        <end position="34"/>
    </location>
</feature>
<evidence type="ECO:0000256" key="5">
    <source>
        <dbReference type="SAM" id="MobiDB-lite"/>
    </source>
</evidence>
<feature type="domain" description="RecX second three-helical" evidence="6">
    <location>
        <begin position="154"/>
        <end position="194"/>
    </location>
</feature>
<evidence type="ECO:0000313" key="7">
    <source>
        <dbReference type="EMBL" id="MCQ8278403.1"/>
    </source>
</evidence>
<dbReference type="Pfam" id="PF02631">
    <property type="entry name" value="RecX_HTH2"/>
    <property type="match status" value="1"/>
</dbReference>
<dbReference type="Proteomes" id="UP001524587">
    <property type="component" value="Unassembled WGS sequence"/>
</dbReference>
<dbReference type="InterPro" id="IPR036388">
    <property type="entry name" value="WH-like_DNA-bd_sf"/>
</dbReference>
<comment type="similarity">
    <text evidence="2">Belongs to the RecX family.</text>
</comment>
<dbReference type="InterPro" id="IPR053924">
    <property type="entry name" value="RecX_HTH_2nd"/>
</dbReference>
<evidence type="ECO:0000256" key="2">
    <source>
        <dbReference type="ARBA" id="ARBA00009695"/>
    </source>
</evidence>
<evidence type="ECO:0000256" key="4">
    <source>
        <dbReference type="ARBA" id="ARBA00022490"/>
    </source>
</evidence>
<dbReference type="Gene3D" id="1.10.10.10">
    <property type="entry name" value="Winged helix-like DNA-binding domain superfamily/Winged helix DNA-binding domain"/>
    <property type="match status" value="1"/>
</dbReference>
<feature type="compositionally biased region" description="Basic and acidic residues" evidence="5">
    <location>
        <begin position="1"/>
        <end position="11"/>
    </location>
</feature>
<comment type="subcellular location">
    <subcellularLocation>
        <location evidence="1">Cytoplasm</location>
    </subcellularLocation>
</comment>